<dbReference type="Gene3D" id="2.40.128.410">
    <property type="match status" value="1"/>
</dbReference>
<feature type="signal peptide" evidence="1">
    <location>
        <begin position="1"/>
        <end position="21"/>
    </location>
</feature>
<keyword evidence="3" id="KW-1185">Reference proteome</keyword>
<dbReference type="Proteomes" id="UP000255233">
    <property type="component" value="Unassembled WGS sequence"/>
</dbReference>
<dbReference type="AlphaFoldDB" id="A0A379MSV8"/>
<gene>
    <name evidence="2" type="ORF">NCTC11190_00912</name>
</gene>
<reference evidence="2 3" key="1">
    <citation type="submission" date="2018-06" db="EMBL/GenBank/DDBJ databases">
        <authorList>
            <consortium name="Pathogen Informatics"/>
            <person name="Doyle S."/>
        </authorList>
    </citation>
    <scope>NUCLEOTIDE SEQUENCE [LARGE SCALE GENOMIC DNA]</scope>
    <source>
        <strain evidence="2 3">NCTC11190</strain>
    </source>
</reference>
<dbReference type="InterPro" id="IPR025347">
    <property type="entry name" value="DUF4251"/>
</dbReference>
<organism evidence="2 3">
    <name type="scientific">Rikenella microfusus</name>
    <dbReference type="NCBI Taxonomy" id="28139"/>
    <lineage>
        <taxon>Bacteria</taxon>
        <taxon>Pseudomonadati</taxon>
        <taxon>Bacteroidota</taxon>
        <taxon>Bacteroidia</taxon>
        <taxon>Bacteroidales</taxon>
        <taxon>Rikenellaceae</taxon>
        <taxon>Rikenella</taxon>
    </lineage>
</organism>
<accession>A0A379MSV8</accession>
<keyword evidence="1" id="KW-0732">Signal</keyword>
<evidence type="ECO:0008006" key="4">
    <source>
        <dbReference type="Google" id="ProtNLM"/>
    </source>
</evidence>
<evidence type="ECO:0000313" key="2">
    <source>
        <dbReference type="EMBL" id="SUE33702.1"/>
    </source>
</evidence>
<dbReference type="STRING" id="880526.GCA_000427365_00535"/>
<dbReference type="Pfam" id="PF14059">
    <property type="entry name" value="DUF4251"/>
    <property type="match status" value="1"/>
</dbReference>
<dbReference type="EMBL" id="UGVL01000001">
    <property type="protein sequence ID" value="SUE33702.1"/>
    <property type="molecule type" value="Genomic_DNA"/>
</dbReference>
<proteinExistence type="predicted"/>
<sequence>MKTKILLWGLVLGLVLTAAHADSGSRRSARQAQRAAEAAATARTVDSILTARRFLFVPTRVVTQMPGMSYVTLSTYYEVAVTPDSLVCSLPYYGYVYNTILDPDRSPFYFTALKPVIRQEGVPSGKQKAWVTVEAREPYNRRNYALTFEVFDNASASLTVQGTGTQRLQFLGNLFPIPAGEPAAINPPIR</sequence>
<dbReference type="RefSeq" id="WP_027290339.1">
    <property type="nucleotide sequence ID" value="NZ_CALVFX010000002.1"/>
</dbReference>
<protein>
    <recommendedName>
        <fullName evidence="4">DUF4251 domain-containing protein</fullName>
    </recommendedName>
</protein>
<feature type="chain" id="PRO_5016582130" description="DUF4251 domain-containing protein" evidence="1">
    <location>
        <begin position="22"/>
        <end position="190"/>
    </location>
</feature>
<evidence type="ECO:0000256" key="1">
    <source>
        <dbReference type="SAM" id="SignalP"/>
    </source>
</evidence>
<evidence type="ECO:0000313" key="3">
    <source>
        <dbReference type="Proteomes" id="UP000255233"/>
    </source>
</evidence>
<name>A0A379MSV8_9BACT</name>